<keyword evidence="8" id="KW-1185">Reference proteome</keyword>
<dbReference type="GO" id="GO:0022857">
    <property type="term" value="F:transmembrane transporter activity"/>
    <property type="evidence" value="ECO:0007669"/>
    <property type="project" value="InterPro"/>
</dbReference>
<feature type="transmembrane region" description="Helical" evidence="6">
    <location>
        <begin position="100"/>
        <end position="117"/>
    </location>
</feature>
<evidence type="ECO:0000256" key="2">
    <source>
        <dbReference type="ARBA" id="ARBA00022475"/>
    </source>
</evidence>
<evidence type="ECO:0000256" key="4">
    <source>
        <dbReference type="ARBA" id="ARBA00022989"/>
    </source>
</evidence>
<dbReference type="OrthoDB" id="45037at2"/>
<dbReference type="InterPro" id="IPR001851">
    <property type="entry name" value="ABC_transp_permease"/>
</dbReference>
<dbReference type="RefSeq" id="WP_089211512.1">
    <property type="nucleotide sequence ID" value="NZ_FZOD01000049.1"/>
</dbReference>
<dbReference type="PANTHER" id="PTHR47089">
    <property type="entry name" value="ABC TRANSPORTER, PERMEASE PROTEIN"/>
    <property type="match status" value="1"/>
</dbReference>
<keyword evidence="4 6" id="KW-1133">Transmembrane helix</keyword>
<accession>A0A239N1K7</accession>
<comment type="subcellular location">
    <subcellularLocation>
        <location evidence="1">Cell membrane</location>
        <topology evidence="1">Multi-pass membrane protein</topology>
    </subcellularLocation>
</comment>
<evidence type="ECO:0000256" key="6">
    <source>
        <dbReference type="SAM" id="Phobius"/>
    </source>
</evidence>
<protein>
    <submittedName>
        <fullName evidence="7">Nucleoside ABC transporter membrane protein</fullName>
    </submittedName>
</protein>
<sequence>MSGPAKSTFADRLLGRVRLRGPVVLVAPILAIVFAGLITSIVLLITGDPPLDTLLLMVEYGTRPRSIVLTLNSATYYYLSALAVAIGFRMNLFNIGVDGQYRLAALVAAAVGGAVTLPAPLHVALIIFVAMVVGAGWASIAGLLKVRRGVSEVISTIMLNAIATALGAWLLNKDRFAVEVSGSNNIGTKPIGASGQVPGLELIPGTTSKVFGLIILAIAMGILYHVLINKTRFGFDLRATGRSESAAVASGVNVKRMVLIAMMLSGAMAGLVGMPQLLGASYSYSLDFPTGLGFIGIAIALLGRNNPVGIAFGALLWAFLDTSSNILQLHEISPDIVQIMQGTIVLSVIVAYELVHRYQISAGQRRVSRQLASATPTQAEGASA</sequence>
<keyword evidence="5 6" id="KW-0472">Membrane</keyword>
<feature type="transmembrane region" description="Helical" evidence="6">
    <location>
        <begin position="123"/>
        <end position="144"/>
    </location>
</feature>
<keyword evidence="3 6" id="KW-0812">Transmembrane</keyword>
<feature type="transmembrane region" description="Helical" evidence="6">
    <location>
        <begin position="153"/>
        <end position="171"/>
    </location>
</feature>
<reference evidence="7 8" key="1">
    <citation type="submission" date="2017-06" db="EMBL/GenBank/DDBJ databases">
        <authorList>
            <person name="Kim H.J."/>
            <person name="Triplett B.A."/>
        </authorList>
    </citation>
    <scope>NUCLEOTIDE SEQUENCE [LARGE SCALE GENOMIC DNA]</scope>
    <source>
        <strain evidence="7 8">CGMCC 4.2132</strain>
    </source>
</reference>
<dbReference type="GO" id="GO:0005886">
    <property type="term" value="C:plasma membrane"/>
    <property type="evidence" value="ECO:0007669"/>
    <property type="project" value="UniProtKB-SubCell"/>
</dbReference>
<feature type="transmembrane region" description="Helical" evidence="6">
    <location>
        <begin position="258"/>
        <end position="278"/>
    </location>
</feature>
<dbReference type="CDD" id="cd06580">
    <property type="entry name" value="TM_PBP1_transp_TpRbsC_like"/>
    <property type="match status" value="1"/>
</dbReference>
<feature type="transmembrane region" description="Helical" evidence="6">
    <location>
        <begin position="21"/>
        <end position="46"/>
    </location>
</feature>
<evidence type="ECO:0000313" key="7">
    <source>
        <dbReference type="EMBL" id="SNT48274.1"/>
    </source>
</evidence>
<proteinExistence type="predicted"/>
<dbReference type="EMBL" id="FZOD01000049">
    <property type="protein sequence ID" value="SNT48274.1"/>
    <property type="molecule type" value="Genomic_DNA"/>
</dbReference>
<feature type="transmembrane region" description="Helical" evidence="6">
    <location>
        <begin position="66"/>
        <end position="88"/>
    </location>
</feature>
<name>A0A239N1K7_9ACTN</name>
<keyword evidence="2" id="KW-1003">Cell membrane</keyword>
<dbReference type="Proteomes" id="UP000198282">
    <property type="component" value="Unassembled WGS sequence"/>
</dbReference>
<dbReference type="Pfam" id="PF02653">
    <property type="entry name" value="BPD_transp_2"/>
    <property type="match status" value="1"/>
</dbReference>
<feature type="transmembrane region" description="Helical" evidence="6">
    <location>
        <begin position="210"/>
        <end position="228"/>
    </location>
</feature>
<evidence type="ECO:0000256" key="5">
    <source>
        <dbReference type="ARBA" id="ARBA00023136"/>
    </source>
</evidence>
<evidence type="ECO:0000313" key="8">
    <source>
        <dbReference type="Proteomes" id="UP000198282"/>
    </source>
</evidence>
<evidence type="ECO:0000256" key="3">
    <source>
        <dbReference type="ARBA" id="ARBA00022692"/>
    </source>
</evidence>
<organism evidence="7 8">
    <name type="scientific">Streptosporangium subroseum</name>
    <dbReference type="NCBI Taxonomy" id="106412"/>
    <lineage>
        <taxon>Bacteria</taxon>
        <taxon>Bacillati</taxon>
        <taxon>Actinomycetota</taxon>
        <taxon>Actinomycetes</taxon>
        <taxon>Streptosporangiales</taxon>
        <taxon>Streptosporangiaceae</taxon>
        <taxon>Streptosporangium</taxon>
    </lineage>
</organism>
<dbReference type="PANTHER" id="PTHR47089:SF1">
    <property type="entry name" value="GUANOSINE ABC TRANSPORTER PERMEASE PROTEIN NUPP"/>
    <property type="match status" value="1"/>
</dbReference>
<dbReference type="AlphaFoldDB" id="A0A239N1K7"/>
<gene>
    <name evidence="7" type="ORF">SAMN05216276_104930</name>
</gene>
<evidence type="ECO:0000256" key="1">
    <source>
        <dbReference type="ARBA" id="ARBA00004651"/>
    </source>
</evidence>